<comment type="caution">
    <text evidence="1">The sequence shown here is derived from an EMBL/GenBank/DDBJ whole genome shotgun (WGS) entry which is preliminary data.</text>
</comment>
<dbReference type="Proteomes" id="UP000537775">
    <property type="component" value="Unassembled WGS sequence"/>
</dbReference>
<dbReference type="GO" id="GO:0030973">
    <property type="term" value="F:molybdate ion binding"/>
    <property type="evidence" value="ECO:0007669"/>
    <property type="project" value="TreeGrafter"/>
</dbReference>
<name>A0A7X0KTQ9_9MICO</name>
<dbReference type="RefSeq" id="WP_271171287.1">
    <property type="nucleotide sequence ID" value="NZ_BAAAJR010000003.1"/>
</dbReference>
<dbReference type="EMBL" id="JACHML010000001">
    <property type="protein sequence ID" value="MBB6390362.1"/>
    <property type="molecule type" value="Genomic_DNA"/>
</dbReference>
<dbReference type="Gene3D" id="3.40.190.10">
    <property type="entry name" value="Periplasmic binding protein-like II"/>
    <property type="match status" value="2"/>
</dbReference>
<dbReference type="AlphaFoldDB" id="A0A7X0KTQ9"/>
<dbReference type="Pfam" id="PF13531">
    <property type="entry name" value="SBP_bac_11"/>
    <property type="match status" value="1"/>
</dbReference>
<reference evidence="1 2" key="1">
    <citation type="submission" date="2020-08" db="EMBL/GenBank/DDBJ databases">
        <title>Sequencing the genomes of 1000 actinobacteria strains.</title>
        <authorList>
            <person name="Klenk H.-P."/>
        </authorList>
    </citation>
    <scope>NUCLEOTIDE SEQUENCE [LARGE SCALE GENOMIC DNA]</scope>
    <source>
        <strain evidence="1 2">DSM 12511</strain>
    </source>
</reference>
<accession>A0A7X0KTQ9</accession>
<keyword evidence="2" id="KW-1185">Reference proteome</keyword>
<evidence type="ECO:0000313" key="1">
    <source>
        <dbReference type="EMBL" id="MBB6390362.1"/>
    </source>
</evidence>
<sequence>MRAISSMATRQVLGELTAAAADAGLPAVDVESVGGVDAARRVRDGEQLDLVFLADGALDALAGEGHVHASTVTPLVVSSVAAAVPAPGGKPATNTAAPAFADAGAMRDAIRAATRIGYSTGPSGTALVRMIEDWGLADEVDDRLVQARPGIPVAKLLADGEVDLGFQQLSELVGQDGVEILGTLPPDCAIVTVFSGAVAAAATDPAAAQSVLDHLASRDAASIIERHSFEVPAR</sequence>
<dbReference type="PANTHER" id="PTHR30632">
    <property type="entry name" value="MOLYBDATE-BINDING PERIPLASMIC PROTEIN"/>
    <property type="match status" value="1"/>
</dbReference>
<protein>
    <submittedName>
        <fullName evidence="1">Molybdate transport system substrate-binding protein</fullName>
    </submittedName>
</protein>
<organism evidence="1 2">
    <name type="scientific">Microbacterium thalassium</name>
    <dbReference type="NCBI Taxonomy" id="362649"/>
    <lineage>
        <taxon>Bacteria</taxon>
        <taxon>Bacillati</taxon>
        <taxon>Actinomycetota</taxon>
        <taxon>Actinomycetes</taxon>
        <taxon>Micrococcales</taxon>
        <taxon>Microbacteriaceae</taxon>
        <taxon>Microbacterium</taxon>
    </lineage>
</organism>
<gene>
    <name evidence="1" type="ORF">HD594_000675</name>
</gene>
<dbReference type="GO" id="GO:0015689">
    <property type="term" value="P:molybdate ion transport"/>
    <property type="evidence" value="ECO:0007669"/>
    <property type="project" value="TreeGrafter"/>
</dbReference>
<evidence type="ECO:0000313" key="2">
    <source>
        <dbReference type="Proteomes" id="UP000537775"/>
    </source>
</evidence>
<dbReference type="InterPro" id="IPR050682">
    <property type="entry name" value="ModA/WtpA"/>
</dbReference>
<dbReference type="PANTHER" id="PTHR30632:SF11">
    <property type="entry name" value="BLR4797 PROTEIN"/>
    <property type="match status" value="1"/>
</dbReference>
<proteinExistence type="predicted"/>
<dbReference type="SUPFAM" id="SSF53850">
    <property type="entry name" value="Periplasmic binding protein-like II"/>
    <property type="match status" value="1"/>
</dbReference>